<gene>
    <name evidence="3" type="ORF">PVL29_020646</name>
</gene>
<feature type="domain" description="Reverse transcriptase Ty1/copia-type" evidence="1">
    <location>
        <begin position="258"/>
        <end position="487"/>
    </location>
</feature>
<dbReference type="AlphaFoldDB" id="A0AA38YXY4"/>
<accession>A0AA38YXY4</accession>
<evidence type="ECO:0000313" key="3">
    <source>
        <dbReference type="EMBL" id="KAJ9678523.1"/>
    </source>
</evidence>
<dbReference type="Proteomes" id="UP001168098">
    <property type="component" value="Unassembled WGS sequence"/>
</dbReference>
<dbReference type="PANTHER" id="PTHR11439:SF467">
    <property type="entry name" value="INTEGRASE CATALYTIC DOMAIN-CONTAINING PROTEIN"/>
    <property type="match status" value="1"/>
</dbReference>
<protein>
    <recommendedName>
        <fullName evidence="5">Retrovirus-related Pol polyprotein from transposon RE1</fullName>
    </recommendedName>
</protein>
<dbReference type="InterPro" id="IPR057670">
    <property type="entry name" value="SH3_retrovirus"/>
</dbReference>
<feature type="domain" description="Retroviral polymerase SH3-like" evidence="2">
    <location>
        <begin position="55"/>
        <end position="117"/>
    </location>
</feature>
<dbReference type="PANTHER" id="PTHR11439">
    <property type="entry name" value="GAG-POL-RELATED RETROTRANSPOSON"/>
    <property type="match status" value="1"/>
</dbReference>
<evidence type="ECO:0000259" key="1">
    <source>
        <dbReference type="Pfam" id="PF07727"/>
    </source>
</evidence>
<comment type="caution">
    <text evidence="3">The sequence shown here is derived from an EMBL/GenBank/DDBJ whole genome shotgun (WGS) entry which is preliminary data.</text>
</comment>
<evidence type="ECO:0000259" key="2">
    <source>
        <dbReference type="Pfam" id="PF25597"/>
    </source>
</evidence>
<dbReference type="InterPro" id="IPR013103">
    <property type="entry name" value="RVT_2"/>
</dbReference>
<dbReference type="EMBL" id="JARBHA010000016">
    <property type="protein sequence ID" value="KAJ9678523.1"/>
    <property type="molecule type" value="Genomic_DNA"/>
</dbReference>
<sequence length="728" mass="82479">MFQMKVPKQFWVDVVSTTCFLINHMPTVVLKCDILYKVIHPQKSLFPIELRIFGCTCYVRDTRPSVTKLDPKGLKCVFFGYSRLQKDYRCFSTDLNKYLVSMDVVFSEDTSFFSSPTSSTMVNSRPTVGQSSMVDSDASFAHLGTIVDVLPAPVKPPIVQVYSRRQVTIDTCPAPAFSSSDPSSDLDLPIRLRKSKRQCKSTYSIANFVSYDHLSSSSSVFLASIDSISTLKTVTEALNHPSWKNAMLEEIRALEDNLTWKLVDLPQGKKVVGYKWIFPVKVNPGGSIARLKARLVARGYAQTYGVYYSDTFSPVAKLNSVRLFISIAVSQQWMIHQLDIKNVFLHGDQEEEVYMEQPPGFVAQGEYGKSPCAWFGKFSKEIQAFGMNKSKKDHSVFYKKSTASIILLVVYVDDIVITGNNHAGIFYLKAFMYSKFHTKDLGELKYFLGIEISRSKKGMFLSQRKYVLDPLKKTGKIEAKPCTTLMVPNVQLMPDDGDPFYNPERYRRVVRKLNYLTVTRPDIAYAVSVVSQFTSAPTIKHWAALEQILCYMKKAPGLGILYSSQGHTHIECFSYVDWAGSKFDRRSTTGYCVFLGGNLVACKSKKQSVVSRSSVESEYRALAQATCEIIWIHQLLCEVRMKCTMSAKLWCDNQAALHIAANPVYHERTKHIEVNYHFIREKIKENLVSTGYVKTGKQLRDIFTKALNGTWVEYFCNKLGMINIYAPA</sequence>
<evidence type="ECO:0000313" key="4">
    <source>
        <dbReference type="Proteomes" id="UP001168098"/>
    </source>
</evidence>
<evidence type="ECO:0008006" key="5">
    <source>
        <dbReference type="Google" id="ProtNLM"/>
    </source>
</evidence>
<dbReference type="CDD" id="cd09272">
    <property type="entry name" value="RNase_HI_RT_Ty1"/>
    <property type="match status" value="1"/>
</dbReference>
<dbReference type="SUPFAM" id="SSF56672">
    <property type="entry name" value="DNA/RNA polymerases"/>
    <property type="match status" value="1"/>
</dbReference>
<proteinExistence type="predicted"/>
<dbReference type="Pfam" id="PF25597">
    <property type="entry name" value="SH3_retrovirus"/>
    <property type="match status" value="1"/>
</dbReference>
<keyword evidence="4" id="KW-1185">Reference proteome</keyword>
<organism evidence="3 4">
    <name type="scientific">Vitis rotundifolia</name>
    <name type="common">Muscadine grape</name>
    <dbReference type="NCBI Taxonomy" id="103349"/>
    <lineage>
        <taxon>Eukaryota</taxon>
        <taxon>Viridiplantae</taxon>
        <taxon>Streptophyta</taxon>
        <taxon>Embryophyta</taxon>
        <taxon>Tracheophyta</taxon>
        <taxon>Spermatophyta</taxon>
        <taxon>Magnoliopsida</taxon>
        <taxon>eudicotyledons</taxon>
        <taxon>Gunneridae</taxon>
        <taxon>Pentapetalae</taxon>
        <taxon>rosids</taxon>
        <taxon>Vitales</taxon>
        <taxon>Vitaceae</taxon>
        <taxon>Viteae</taxon>
        <taxon>Vitis</taxon>
    </lineage>
</organism>
<reference evidence="3 4" key="1">
    <citation type="journal article" date="2023" name="BMC Biotechnol.">
        <title>Vitis rotundifolia cv Carlos genome sequencing.</title>
        <authorList>
            <person name="Huff M."/>
            <person name="Hulse-Kemp A."/>
            <person name="Scheffler B."/>
            <person name="Youngblood R."/>
            <person name="Simpson S."/>
            <person name="Babiker E."/>
            <person name="Staton M."/>
        </authorList>
    </citation>
    <scope>NUCLEOTIDE SEQUENCE [LARGE SCALE GENOMIC DNA]</scope>
    <source>
        <tissue evidence="3">Leaf</tissue>
    </source>
</reference>
<dbReference type="Pfam" id="PF07727">
    <property type="entry name" value="RVT_2"/>
    <property type="match status" value="1"/>
</dbReference>
<dbReference type="InterPro" id="IPR043502">
    <property type="entry name" value="DNA/RNA_pol_sf"/>
</dbReference>
<name>A0AA38YXY4_VITRO</name>